<organism evidence="2 3">
    <name type="scientific">Phenylobacterium deserti</name>
    <dbReference type="NCBI Taxonomy" id="1914756"/>
    <lineage>
        <taxon>Bacteria</taxon>
        <taxon>Pseudomonadati</taxon>
        <taxon>Pseudomonadota</taxon>
        <taxon>Alphaproteobacteria</taxon>
        <taxon>Caulobacterales</taxon>
        <taxon>Caulobacteraceae</taxon>
        <taxon>Phenylobacterium</taxon>
    </lineage>
</organism>
<gene>
    <name evidence="2" type="ORF">DJ018_02680</name>
</gene>
<dbReference type="Pfam" id="PF05960">
    <property type="entry name" value="DUF885"/>
    <property type="match status" value="1"/>
</dbReference>
<dbReference type="EMBL" id="QFYR01000001">
    <property type="protein sequence ID" value="RAK56893.1"/>
    <property type="molecule type" value="Genomic_DNA"/>
</dbReference>
<dbReference type="AlphaFoldDB" id="A0A328APG5"/>
<dbReference type="PANTHER" id="PTHR33361:SF2">
    <property type="entry name" value="DUF885 DOMAIN-CONTAINING PROTEIN"/>
    <property type="match status" value="1"/>
</dbReference>
<reference evidence="3" key="1">
    <citation type="submission" date="2018-05" db="EMBL/GenBank/DDBJ databases">
        <authorList>
            <person name="Li X."/>
        </authorList>
    </citation>
    <scope>NUCLEOTIDE SEQUENCE [LARGE SCALE GENOMIC DNA]</scope>
    <source>
        <strain evidence="3">YIM 73061</strain>
    </source>
</reference>
<keyword evidence="3" id="KW-1185">Reference proteome</keyword>
<accession>A0A328APG5</accession>
<dbReference type="OrthoDB" id="9763405at2"/>
<dbReference type="InterPro" id="IPR010281">
    <property type="entry name" value="DUF885"/>
</dbReference>
<feature type="chain" id="PRO_5016422612" description="DUF885 domain-containing protein" evidence="1">
    <location>
        <begin position="27"/>
        <end position="325"/>
    </location>
</feature>
<name>A0A328APG5_9CAUL</name>
<dbReference type="RefSeq" id="WP_111513337.1">
    <property type="nucleotide sequence ID" value="NZ_QFYR01000001.1"/>
</dbReference>
<evidence type="ECO:0000256" key="1">
    <source>
        <dbReference type="SAM" id="SignalP"/>
    </source>
</evidence>
<evidence type="ECO:0000313" key="3">
    <source>
        <dbReference type="Proteomes" id="UP000249725"/>
    </source>
</evidence>
<comment type="caution">
    <text evidence="2">The sequence shown here is derived from an EMBL/GenBank/DDBJ whole genome shotgun (WGS) entry which is preliminary data.</text>
</comment>
<keyword evidence="1" id="KW-0732">Signal</keyword>
<dbReference type="PANTHER" id="PTHR33361">
    <property type="entry name" value="GLR0591 PROTEIN"/>
    <property type="match status" value="1"/>
</dbReference>
<feature type="signal peptide" evidence="1">
    <location>
        <begin position="1"/>
        <end position="26"/>
    </location>
</feature>
<evidence type="ECO:0000313" key="2">
    <source>
        <dbReference type="EMBL" id="RAK56893.1"/>
    </source>
</evidence>
<proteinExistence type="predicted"/>
<dbReference type="Proteomes" id="UP000249725">
    <property type="component" value="Unassembled WGS sequence"/>
</dbReference>
<evidence type="ECO:0008006" key="4">
    <source>
        <dbReference type="Google" id="ProtNLM"/>
    </source>
</evidence>
<protein>
    <recommendedName>
        <fullName evidence="4">DUF885 domain-containing protein</fullName>
    </recommendedName>
</protein>
<sequence length="325" mass="35526">MLTRRHLILAATAAPLAAGAQGGAYADQLSDALGAPVEPRVAHKEALAVMAQLHARADRLLQAQGLRRGSVAERLRALAARPQHLYPDDSAGRDRAVADMNKRLEALRPRLVQAFGELPMPAGEVRRMSAADEARGRAGYREPPAYYVDLKAIRTRPAWTLPSVAFHETNPGHLLQMATQRAGLGGQRYASVFGEAWATYAEQLAADLGAYRADPLAEIGFLQWMLFRVGRIVIDTGLNAHGWTREAAVARMREIQGQSIAFITMEQDVERMIRSPGGYAAQGLGALGLIRMRPADRSRWPAFHRAVLQTGPAPFFEIEDAVRAL</sequence>